<evidence type="ECO:0000256" key="1">
    <source>
        <dbReference type="ARBA" id="ARBA00007274"/>
    </source>
</evidence>
<feature type="compositionally biased region" description="Polar residues" evidence="7">
    <location>
        <begin position="32"/>
        <end position="50"/>
    </location>
</feature>
<feature type="compositionally biased region" description="Pro residues" evidence="7">
    <location>
        <begin position="350"/>
        <end position="359"/>
    </location>
</feature>
<feature type="compositionally biased region" description="Polar residues" evidence="7">
    <location>
        <begin position="153"/>
        <end position="167"/>
    </location>
</feature>
<keyword evidence="10" id="KW-1185">Reference proteome</keyword>
<keyword evidence="5" id="KW-0804">Transcription</keyword>
<feature type="compositionally biased region" description="Low complexity" evidence="7">
    <location>
        <begin position="360"/>
        <end position="375"/>
    </location>
</feature>
<dbReference type="GeneID" id="27320628"/>
<dbReference type="STRING" id="212818.A0A0D1Y3C4"/>
<dbReference type="OrthoDB" id="4117114at2759"/>
<keyword evidence="3" id="KW-0805">Transcription regulation</keyword>
<evidence type="ECO:0000256" key="2">
    <source>
        <dbReference type="ARBA" id="ARBA00022679"/>
    </source>
</evidence>
<dbReference type="RefSeq" id="XP_016226665.1">
    <property type="nucleotide sequence ID" value="XM_016367147.1"/>
</dbReference>
<protein>
    <recommendedName>
        <fullName evidence="8">Zn(2)-C6 fungal-type domain-containing protein</fullName>
    </recommendedName>
</protein>
<sequence length="724" mass="78838">MAVSASVTHDTITIGESMSGSENATRGFVAVNNGSADESDVSSRLSSPQDIVQKVSDMPARPPSGALYPHPQSHDENHHKRKRSSSEEVAKYDQHRQYSYTPPKRPEAQHMANRALRVLGNTDPNGSSYHVNGTSADSNGHSWPSPPGRSGHPSMQANGTSGPTSDAQLAEALQRETSVQEGQSQGWDAEAQANGEADQERFASDPQSGVSMSGPKRKRNFSNRTKTGCLTCRRRKKKCDEAHPICLNCQKGSFTCGGYSVTRGLWPAKPTPVKPPVRLQSKMDGGGDVSESSPYQPDRSADASPNSARPSAQFDGGQRRSISSVEHDHQRQQHYPPGPAYNETRSRAPYPVPPPPQPQTQPQQWPPQQSQSPYTTEHLPPLSDLNRPDTNSNPPSRDMSRPPTQVSPHSQAPPHPLPSSQAPPPPPPPSSHQAPPPSRPSPNTHQPPVPPPSAYAPHAHAHPAPGPPPPHYGYGPPPPPPETRHQYHAPPPEHHTPTHMRMSSASYESHKSTARTFNKEDVERSKMLRHTAYNHFDPTLEDDRKRCQQALKRFNQAAELGSGVSVEEQRNILLKVFDPSKDTTHRFLAAPMEKGTLSHGVRIEYPFKCTYGYNIKIMDSVYIGSGCKFDDAGRVDIGARTWIGPGVTIVTTGVSEEMIDRKGSGGSWKASPVTIASEVVIGEGAKICPGVIIGKGATVEPFALVKENLGEYERQCAYQGPRKR</sequence>
<gene>
    <name evidence="9" type="ORF">PV10_02783</name>
</gene>
<evidence type="ECO:0000313" key="9">
    <source>
        <dbReference type="EMBL" id="KIV95091.1"/>
    </source>
</evidence>
<feature type="region of interest" description="Disordered" evidence="7">
    <location>
        <begin position="265"/>
        <end position="517"/>
    </location>
</feature>
<evidence type="ECO:0000256" key="6">
    <source>
        <dbReference type="ARBA" id="ARBA00023242"/>
    </source>
</evidence>
<organism evidence="9 10">
    <name type="scientific">Exophiala mesophila</name>
    <name type="common">Black yeast-like fungus</name>
    <dbReference type="NCBI Taxonomy" id="212818"/>
    <lineage>
        <taxon>Eukaryota</taxon>
        <taxon>Fungi</taxon>
        <taxon>Dikarya</taxon>
        <taxon>Ascomycota</taxon>
        <taxon>Pezizomycotina</taxon>
        <taxon>Eurotiomycetes</taxon>
        <taxon>Chaetothyriomycetidae</taxon>
        <taxon>Chaetothyriales</taxon>
        <taxon>Herpotrichiellaceae</taxon>
        <taxon>Exophiala</taxon>
    </lineage>
</organism>
<dbReference type="InterPro" id="IPR001138">
    <property type="entry name" value="Zn2Cys6_DnaBD"/>
</dbReference>
<evidence type="ECO:0000259" key="8">
    <source>
        <dbReference type="PROSITE" id="PS50048"/>
    </source>
</evidence>
<feature type="compositionally biased region" description="Pro residues" evidence="7">
    <location>
        <begin position="411"/>
        <end position="454"/>
    </location>
</feature>
<feature type="compositionally biased region" description="Polar residues" evidence="7">
    <location>
        <begin position="122"/>
        <end position="142"/>
    </location>
</feature>
<feature type="compositionally biased region" description="Polar residues" evidence="7">
    <location>
        <begin position="175"/>
        <end position="186"/>
    </location>
</feature>
<dbReference type="VEuPathDB" id="FungiDB:PV10_02783"/>
<dbReference type="PANTHER" id="PTHR23416:SF76">
    <property type="entry name" value="ZN(II)2CYS6 TRANSCRIPTION FACTOR (EUROFUNG)"/>
    <property type="match status" value="1"/>
</dbReference>
<dbReference type="InterPro" id="IPR051159">
    <property type="entry name" value="Hexapeptide_acetyltransf"/>
</dbReference>
<keyword evidence="6" id="KW-0539">Nucleus</keyword>
<dbReference type="InterPro" id="IPR011004">
    <property type="entry name" value="Trimer_LpxA-like_sf"/>
</dbReference>
<evidence type="ECO:0000256" key="5">
    <source>
        <dbReference type="ARBA" id="ARBA00023163"/>
    </source>
</evidence>
<dbReference type="PROSITE" id="PS00101">
    <property type="entry name" value="HEXAPEP_TRANSFERASES"/>
    <property type="match status" value="1"/>
</dbReference>
<dbReference type="PROSITE" id="PS50048">
    <property type="entry name" value="ZN2_CY6_FUNGAL_2"/>
    <property type="match status" value="1"/>
</dbReference>
<keyword evidence="2" id="KW-0808">Transferase</keyword>
<keyword evidence="4" id="KW-0238">DNA-binding</keyword>
<dbReference type="AlphaFoldDB" id="A0A0D1Y3C4"/>
<feature type="compositionally biased region" description="Basic and acidic residues" evidence="7">
    <location>
        <begin position="72"/>
        <end position="96"/>
    </location>
</feature>
<dbReference type="InterPro" id="IPR024688">
    <property type="entry name" value="Mac_dom"/>
</dbReference>
<name>A0A0D1Y3C4_EXOME</name>
<dbReference type="Pfam" id="PF12464">
    <property type="entry name" value="Mac"/>
    <property type="match status" value="1"/>
</dbReference>
<accession>A0A0D1Y3C4</accession>
<dbReference type="InterPro" id="IPR018357">
    <property type="entry name" value="Hexapep_transf_CS"/>
</dbReference>
<evidence type="ECO:0000256" key="3">
    <source>
        <dbReference type="ARBA" id="ARBA00023015"/>
    </source>
</evidence>
<dbReference type="GO" id="GO:0000981">
    <property type="term" value="F:DNA-binding transcription factor activity, RNA polymerase II-specific"/>
    <property type="evidence" value="ECO:0007669"/>
    <property type="project" value="InterPro"/>
</dbReference>
<feature type="compositionally biased region" description="Pro residues" evidence="7">
    <location>
        <begin position="464"/>
        <end position="481"/>
    </location>
</feature>
<dbReference type="PROSITE" id="PS00463">
    <property type="entry name" value="ZN2_CY6_FUNGAL_1"/>
    <property type="match status" value="1"/>
</dbReference>
<evidence type="ECO:0000256" key="4">
    <source>
        <dbReference type="ARBA" id="ARBA00023125"/>
    </source>
</evidence>
<dbReference type="CDD" id="cd00067">
    <property type="entry name" value="GAL4"/>
    <property type="match status" value="1"/>
</dbReference>
<dbReference type="SMART" id="SM00066">
    <property type="entry name" value="GAL4"/>
    <property type="match status" value="1"/>
</dbReference>
<dbReference type="SMART" id="SM01266">
    <property type="entry name" value="Mac"/>
    <property type="match status" value="1"/>
</dbReference>
<dbReference type="GO" id="GO:0016407">
    <property type="term" value="F:acetyltransferase activity"/>
    <property type="evidence" value="ECO:0007669"/>
    <property type="project" value="InterPro"/>
</dbReference>
<dbReference type="HOGENOM" id="CLU_023927_0_0_1"/>
<dbReference type="PRINTS" id="PR01217">
    <property type="entry name" value="PRICHEXTENSN"/>
</dbReference>
<dbReference type="SUPFAM" id="SSF51161">
    <property type="entry name" value="Trimeric LpxA-like enzymes"/>
    <property type="match status" value="1"/>
</dbReference>
<evidence type="ECO:0000256" key="7">
    <source>
        <dbReference type="SAM" id="MobiDB-lite"/>
    </source>
</evidence>
<feature type="domain" description="Zn(2)-C6 fungal-type" evidence="8">
    <location>
        <begin position="228"/>
        <end position="256"/>
    </location>
</feature>
<dbReference type="PANTHER" id="PTHR23416">
    <property type="entry name" value="SIALIC ACID SYNTHASE-RELATED"/>
    <property type="match status" value="1"/>
</dbReference>
<dbReference type="Proteomes" id="UP000054302">
    <property type="component" value="Unassembled WGS sequence"/>
</dbReference>
<dbReference type="GO" id="GO:0003677">
    <property type="term" value="F:DNA binding"/>
    <property type="evidence" value="ECO:0007669"/>
    <property type="project" value="UniProtKB-KW"/>
</dbReference>
<dbReference type="Pfam" id="PF00172">
    <property type="entry name" value="Zn_clus"/>
    <property type="match status" value="1"/>
</dbReference>
<feature type="compositionally biased region" description="Polar residues" evidence="7">
    <location>
        <begin position="1"/>
        <end position="24"/>
    </location>
</feature>
<dbReference type="Gene3D" id="4.10.240.10">
    <property type="entry name" value="Zn(2)-C6 fungal-type DNA-binding domain"/>
    <property type="match status" value="1"/>
</dbReference>
<dbReference type="Gene3D" id="2.160.10.10">
    <property type="entry name" value="Hexapeptide repeat proteins"/>
    <property type="match status" value="1"/>
</dbReference>
<dbReference type="GO" id="GO:0008374">
    <property type="term" value="F:O-acyltransferase activity"/>
    <property type="evidence" value="ECO:0007669"/>
    <property type="project" value="TreeGrafter"/>
</dbReference>
<dbReference type="InterPro" id="IPR036864">
    <property type="entry name" value="Zn2-C6_fun-type_DNA-bd_sf"/>
</dbReference>
<dbReference type="GO" id="GO:0008270">
    <property type="term" value="F:zinc ion binding"/>
    <property type="evidence" value="ECO:0007669"/>
    <property type="project" value="InterPro"/>
</dbReference>
<dbReference type="SUPFAM" id="SSF57701">
    <property type="entry name" value="Zn2/Cys6 DNA-binding domain"/>
    <property type="match status" value="1"/>
</dbReference>
<feature type="region of interest" description="Disordered" evidence="7">
    <location>
        <begin position="1"/>
        <end position="223"/>
    </location>
</feature>
<dbReference type="OMA" id="ACNNCIR"/>
<evidence type="ECO:0000313" key="10">
    <source>
        <dbReference type="Proteomes" id="UP000054302"/>
    </source>
</evidence>
<comment type="similarity">
    <text evidence="1">Belongs to the transferase hexapeptide repeat family.</text>
</comment>
<reference evidence="9 10" key="1">
    <citation type="submission" date="2015-01" db="EMBL/GenBank/DDBJ databases">
        <title>The Genome Sequence of Exophiala mesophila CBS40295.</title>
        <authorList>
            <consortium name="The Broad Institute Genomics Platform"/>
            <person name="Cuomo C."/>
            <person name="de Hoog S."/>
            <person name="Gorbushina A."/>
            <person name="Stielow B."/>
            <person name="Teixiera M."/>
            <person name="Abouelleil A."/>
            <person name="Chapman S.B."/>
            <person name="Priest M."/>
            <person name="Young S.K."/>
            <person name="Wortman J."/>
            <person name="Nusbaum C."/>
            <person name="Birren B."/>
        </authorList>
    </citation>
    <scope>NUCLEOTIDE SEQUENCE [LARGE SCALE GENOMIC DNA]</scope>
    <source>
        <strain evidence="9 10">CBS 40295</strain>
    </source>
</reference>
<dbReference type="EMBL" id="KN847521">
    <property type="protein sequence ID" value="KIV95091.1"/>
    <property type="molecule type" value="Genomic_DNA"/>
</dbReference>
<proteinExistence type="inferred from homology"/>